<gene>
    <name evidence="2" type="ORF">B4U79_04665</name>
</gene>
<dbReference type="InterPro" id="IPR007110">
    <property type="entry name" value="Ig-like_dom"/>
</dbReference>
<dbReference type="STRING" id="1965070.A0A443R224"/>
<dbReference type="Proteomes" id="UP000285301">
    <property type="component" value="Unassembled WGS sequence"/>
</dbReference>
<evidence type="ECO:0000259" key="1">
    <source>
        <dbReference type="PROSITE" id="PS50835"/>
    </source>
</evidence>
<dbReference type="Gene3D" id="2.60.40.10">
    <property type="entry name" value="Immunoglobulins"/>
    <property type="match status" value="1"/>
</dbReference>
<feature type="non-terminal residue" evidence="2">
    <location>
        <position position="155"/>
    </location>
</feature>
<name>A0A443R224_9ACAR</name>
<dbReference type="SUPFAM" id="SSF48726">
    <property type="entry name" value="Immunoglobulin"/>
    <property type="match status" value="1"/>
</dbReference>
<reference evidence="2 3" key="1">
    <citation type="journal article" date="2018" name="Gigascience">
        <title>Genomes of trombidid mites reveal novel predicted allergens and laterally-transferred genes associated with secondary metabolism.</title>
        <authorList>
            <person name="Dong X."/>
            <person name="Chaisiri K."/>
            <person name="Xia D."/>
            <person name="Armstrong S.D."/>
            <person name="Fang Y."/>
            <person name="Donnelly M.J."/>
            <person name="Kadowaki T."/>
            <person name="McGarry J.W."/>
            <person name="Darby A.C."/>
            <person name="Makepeace B.L."/>
        </authorList>
    </citation>
    <scope>NUCLEOTIDE SEQUENCE [LARGE SCALE GENOMIC DNA]</scope>
    <source>
        <strain evidence="2">UoL-WK</strain>
    </source>
</reference>
<dbReference type="PROSITE" id="PS50835">
    <property type="entry name" value="IG_LIKE"/>
    <property type="match status" value="1"/>
</dbReference>
<comment type="caution">
    <text evidence="2">The sequence shown here is derived from an EMBL/GenBank/DDBJ whole genome shotgun (WGS) entry which is preliminary data.</text>
</comment>
<accession>A0A443R224</accession>
<feature type="non-terminal residue" evidence="2">
    <location>
        <position position="1"/>
    </location>
</feature>
<feature type="domain" description="Ig-like" evidence="1">
    <location>
        <begin position="18"/>
        <end position="111"/>
    </location>
</feature>
<dbReference type="InterPro" id="IPR013783">
    <property type="entry name" value="Ig-like_fold"/>
</dbReference>
<dbReference type="AlphaFoldDB" id="A0A443R224"/>
<protein>
    <recommendedName>
        <fullName evidence="1">Ig-like domain-containing protein</fullName>
    </recommendedName>
</protein>
<dbReference type="InterPro" id="IPR036179">
    <property type="entry name" value="Ig-like_dom_sf"/>
</dbReference>
<evidence type="ECO:0000313" key="2">
    <source>
        <dbReference type="EMBL" id="RWS09345.1"/>
    </source>
</evidence>
<dbReference type="PANTHER" id="PTHR21261:SF15">
    <property type="entry name" value="BEATEN PATH IIIA, ISOFORM D-RELATED"/>
    <property type="match status" value="1"/>
</dbReference>
<dbReference type="OrthoDB" id="6343941at2759"/>
<keyword evidence="3" id="KW-1185">Reference proteome</keyword>
<organism evidence="2 3">
    <name type="scientific">Dinothrombium tinctorium</name>
    <dbReference type="NCBI Taxonomy" id="1965070"/>
    <lineage>
        <taxon>Eukaryota</taxon>
        <taxon>Metazoa</taxon>
        <taxon>Ecdysozoa</taxon>
        <taxon>Arthropoda</taxon>
        <taxon>Chelicerata</taxon>
        <taxon>Arachnida</taxon>
        <taxon>Acari</taxon>
        <taxon>Acariformes</taxon>
        <taxon>Trombidiformes</taxon>
        <taxon>Prostigmata</taxon>
        <taxon>Anystina</taxon>
        <taxon>Parasitengona</taxon>
        <taxon>Trombidioidea</taxon>
        <taxon>Trombidiidae</taxon>
        <taxon>Dinothrombium</taxon>
    </lineage>
</organism>
<sequence length="155" mass="17602">IHCLRINKFVVPKTAFVGDRIELLCLYDLNEGETLYTLKWYRNETEFARLEPKQYKGPFYLKVDGIEVDKANSNGTTVILNNVNKLTSGSIVCEVSTERTFQTVVAEQNLTVLRPDEAYLNDGMWMHSDGSAWKLVISSCSLSCALFVWKQANVI</sequence>
<dbReference type="PANTHER" id="PTHR21261">
    <property type="entry name" value="BEAT PROTEIN"/>
    <property type="match status" value="1"/>
</dbReference>
<proteinExistence type="predicted"/>
<dbReference type="EMBL" id="NCKU01002556">
    <property type="protein sequence ID" value="RWS09345.1"/>
    <property type="molecule type" value="Genomic_DNA"/>
</dbReference>
<evidence type="ECO:0000313" key="3">
    <source>
        <dbReference type="Proteomes" id="UP000285301"/>
    </source>
</evidence>